<organism evidence="2 3">
    <name type="scientific">Pristionchus mayeri</name>
    <dbReference type="NCBI Taxonomy" id="1317129"/>
    <lineage>
        <taxon>Eukaryota</taxon>
        <taxon>Metazoa</taxon>
        <taxon>Ecdysozoa</taxon>
        <taxon>Nematoda</taxon>
        <taxon>Chromadorea</taxon>
        <taxon>Rhabditida</taxon>
        <taxon>Rhabditina</taxon>
        <taxon>Diplogasteromorpha</taxon>
        <taxon>Diplogasteroidea</taxon>
        <taxon>Neodiplogasteridae</taxon>
        <taxon>Pristionchus</taxon>
    </lineage>
</organism>
<dbReference type="EMBL" id="BTRK01000004">
    <property type="protein sequence ID" value="GMR45353.1"/>
    <property type="molecule type" value="Genomic_DNA"/>
</dbReference>
<accession>A0AAN5CJ63</accession>
<dbReference type="AlphaFoldDB" id="A0AAN5CJ63"/>
<dbReference type="Proteomes" id="UP001328107">
    <property type="component" value="Unassembled WGS sequence"/>
</dbReference>
<feature type="signal peptide" evidence="1">
    <location>
        <begin position="1"/>
        <end position="19"/>
    </location>
</feature>
<gene>
    <name evidence="2" type="ORF">PMAYCL1PPCAC_15548</name>
</gene>
<evidence type="ECO:0000256" key="1">
    <source>
        <dbReference type="SAM" id="SignalP"/>
    </source>
</evidence>
<proteinExistence type="predicted"/>
<feature type="chain" id="PRO_5042997909" evidence="1">
    <location>
        <begin position="20"/>
        <end position="243"/>
    </location>
</feature>
<sequence>MNWVVGATLLAAILALCGAKILERSEENSVELTDHNVKNDHVEFECKTRNYQIYEVRHRVHSCFLPRGAKLVGDCSNRRDDSIKVRISLTTDEVRYFLGKDPLDFVACSSYRVTTVAVDDDYDDESEDDDDEWERLDWRRRELVEKEQGRVNEAGLFNRFRMPLPILHSRINELDQTRSRPLPPDVLILPIDDRVERDFPMARRLRPFDPRDVIIEGGEVPDSVSTLTSLPLLIVSMLAILIL</sequence>
<keyword evidence="3" id="KW-1185">Reference proteome</keyword>
<keyword evidence="1" id="KW-0732">Signal</keyword>
<name>A0AAN5CJ63_9BILA</name>
<protein>
    <submittedName>
        <fullName evidence="2">Uncharacterized protein</fullName>
    </submittedName>
</protein>
<evidence type="ECO:0000313" key="2">
    <source>
        <dbReference type="EMBL" id="GMR45353.1"/>
    </source>
</evidence>
<comment type="caution">
    <text evidence="2">The sequence shown here is derived from an EMBL/GenBank/DDBJ whole genome shotgun (WGS) entry which is preliminary data.</text>
</comment>
<evidence type="ECO:0000313" key="3">
    <source>
        <dbReference type="Proteomes" id="UP001328107"/>
    </source>
</evidence>
<reference evidence="3" key="1">
    <citation type="submission" date="2022-10" db="EMBL/GenBank/DDBJ databases">
        <title>Genome assembly of Pristionchus species.</title>
        <authorList>
            <person name="Yoshida K."/>
            <person name="Sommer R.J."/>
        </authorList>
    </citation>
    <scope>NUCLEOTIDE SEQUENCE [LARGE SCALE GENOMIC DNA]</scope>
    <source>
        <strain evidence="3">RS5460</strain>
    </source>
</reference>